<evidence type="ECO:0000313" key="5">
    <source>
        <dbReference type="Proteomes" id="UP000184204"/>
    </source>
</evidence>
<gene>
    <name evidence="2" type="ORF">CPRO_01140</name>
    <name evidence="3" type="ORF">SAMN02745151_00242</name>
</gene>
<keyword evidence="4" id="KW-1185">Reference proteome</keyword>
<dbReference type="Proteomes" id="UP000184204">
    <property type="component" value="Unassembled WGS sequence"/>
</dbReference>
<keyword evidence="1" id="KW-0812">Transmembrane</keyword>
<dbReference type="OrthoDB" id="9931338at2"/>
<dbReference type="KEGG" id="cpro:CPRO_01140"/>
<feature type="transmembrane region" description="Helical" evidence="1">
    <location>
        <begin position="40"/>
        <end position="61"/>
    </location>
</feature>
<reference evidence="2 4" key="1">
    <citation type="journal article" date="2016" name="Genome Announc.">
        <title>Complete Genome Sequence of the Amino Acid-Fermenting Clostridium propionicum X2 (DSM 1682).</title>
        <authorList>
            <person name="Poehlein A."/>
            <person name="Schlien K."/>
            <person name="Chowdhury N.P."/>
            <person name="Gottschalk G."/>
            <person name="Buckel W."/>
            <person name="Daniel R."/>
        </authorList>
    </citation>
    <scope>NUCLEOTIDE SEQUENCE [LARGE SCALE GENOMIC DNA]</scope>
    <source>
        <strain evidence="2 4">X2</strain>
    </source>
</reference>
<accession>A0A0X8V9A3</accession>
<name>A0A0X8V9A3_ANAPI</name>
<protein>
    <submittedName>
        <fullName evidence="3">Uncharacterized protein</fullName>
    </submittedName>
</protein>
<sequence length="71" mass="8062">MNKSNIVTAEFIVIFISVYCFFRPDILCSFGYGLSVDGTVIARTFCLLFALYRFVKLIYFLNSGDKNGSIE</sequence>
<evidence type="ECO:0000256" key="1">
    <source>
        <dbReference type="SAM" id="Phobius"/>
    </source>
</evidence>
<evidence type="ECO:0000313" key="4">
    <source>
        <dbReference type="Proteomes" id="UP000068026"/>
    </source>
</evidence>
<dbReference type="EMBL" id="FQUA01000001">
    <property type="protein sequence ID" value="SHE29295.1"/>
    <property type="molecule type" value="Genomic_DNA"/>
</dbReference>
<evidence type="ECO:0000313" key="3">
    <source>
        <dbReference type="EMBL" id="SHE29295.1"/>
    </source>
</evidence>
<keyword evidence="1" id="KW-0472">Membrane</keyword>
<reference evidence="4" key="2">
    <citation type="submission" date="2016-01" db="EMBL/GenBank/DDBJ databases">
        <authorList>
            <person name="Poehlein A."/>
            <person name="Schlien K."/>
            <person name="Gottschalk G."/>
            <person name="Buckel W."/>
            <person name="Daniel R."/>
        </authorList>
    </citation>
    <scope>NUCLEOTIDE SEQUENCE [LARGE SCALE GENOMIC DNA]</scope>
    <source>
        <strain evidence="4">X2</strain>
    </source>
</reference>
<feature type="transmembrane region" description="Helical" evidence="1">
    <location>
        <begin position="12"/>
        <end position="34"/>
    </location>
</feature>
<reference evidence="5" key="4">
    <citation type="submission" date="2016-11" db="EMBL/GenBank/DDBJ databases">
        <authorList>
            <person name="Jaros S."/>
            <person name="Januszkiewicz K."/>
            <person name="Wedrychowicz H."/>
        </authorList>
    </citation>
    <scope>NUCLEOTIDE SEQUENCE [LARGE SCALE GENOMIC DNA]</scope>
    <source>
        <strain evidence="5">DSM 1682</strain>
    </source>
</reference>
<evidence type="ECO:0000313" key="2">
    <source>
        <dbReference type="EMBL" id="AMJ39738.1"/>
    </source>
</evidence>
<reference evidence="3" key="3">
    <citation type="submission" date="2016-11" db="EMBL/GenBank/DDBJ databases">
        <authorList>
            <person name="Varghese N."/>
            <person name="Submissions S."/>
        </authorList>
    </citation>
    <scope>NUCLEOTIDE SEQUENCE</scope>
    <source>
        <strain evidence="3">DSM 1682</strain>
    </source>
</reference>
<dbReference type="EMBL" id="CP014223">
    <property type="protein sequence ID" value="AMJ39738.1"/>
    <property type="molecule type" value="Genomic_DNA"/>
</dbReference>
<organism evidence="3 5">
    <name type="scientific">Anaerotignum propionicum DSM 1682</name>
    <dbReference type="NCBI Taxonomy" id="991789"/>
    <lineage>
        <taxon>Bacteria</taxon>
        <taxon>Bacillati</taxon>
        <taxon>Bacillota</taxon>
        <taxon>Clostridia</taxon>
        <taxon>Lachnospirales</taxon>
        <taxon>Anaerotignaceae</taxon>
        <taxon>Anaerotignum</taxon>
    </lineage>
</organism>
<dbReference type="AlphaFoldDB" id="A0A0X8V9A3"/>
<keyword evidence="1" id="KW-1133">Transmembrane helix</keyword>
<proteinExistence type="predicted"/>
<dbReference type="Proteomes" id="UP000068026">
    <property type="component" value="Chromosome"/>
</dbReference>
<dbReference type="RefSeq" id="WP_066046676.1">
    <property type="nucleotide sequence ID" value="NZ_CP014223.1"/>
</dbReference>